<comment type="subunit">
    <text evidence="8 9">F-type ATPases have 2 components, CF(1) - the catalytic core - and CF(0) - the membrane proton channel. CF(1) has five subunits: alpha(3), beta(3), gamma(1), delta(1), epsilon(1). CF(0) has three main subunits: a, b and c.</text>
</comment>
<comment type="caution">
    <text evidence="11">The sequence shown here is derived from an EMBL/GenBank/DDBJ whole genome shotgun (WGS) entry which is preliminary data.</text>
</comment>
<comment type="similarity">
    <text evidence="2 8 9">Belongs to the ATPase epsilon chain family.</text>
</comment>
<evidence type="ECO:0000256" key="1">
    <source>
        <dbReference type="ARBA" id="ARBA00004184"/>
    </source>
</evidence>
<dbReference type="GO" id="GO:0045259">
    <property type="term" value="C:proton-transporting ATP synthase complex"/>
    <property type="evidence" value="ECO:0007669"/>
    <property type="project" value="UniProtKB-KW"/>
</dbReference>
<evidence type="ECO:0000256" key="4">
    <source>
        <dbReference type="ARBA" id="ARBA00023065"/>
    </source>
</evidence>
<protein>
    <recommendedName>
        <fullName evidence="8">ATP synthase epsilon chain</fullName>
    </recommendedName>
    <alternativeName>
        <fullName evidence="8">ATP synthase F1 sector epsilon subunit</fullName>
    </alternativeName>
    <alternativeName>
        <fullName evidence="8">F-ATPase epsilon subunit</fullName>
    </alternativeName>
</protein>
<keyword evidence="5 8" id="KW-0472">Membrane</keyword>
<evidence type="ECO:0000256" key="9">
    <source>
        <dbReference type="RuleBase" id="RU003656"/>
    </source>
</evidence>
<dbReference type="PANTHER" id="PTHR13822">
    <property type="entry name" value="ATP SYNTHASE DELTA/EPSILON CHAIN"/>
    <property type="match status" value="1"/>
</dbReference>
<dbReference type="InterPro" id="IPR001469">
    <property type="entry name" value="ATP_synth_F1_dsu/esu"/>
</dbReference>
<evidence type="ECO:0000256" key="6">
    <source>
        <dbReference type="ARBA" id="ARBA00023196"/>
    </source>
</evidence>
<dbReference type="AlphaFoldDB" id="A0A2H0V963"/>
<keyword evidence="7 8" id="KW-0066">ATP synthesis</keyword>
<reference evidence="12" key="1">
    <citation type="submission" date="2017-09" db="EMBL/GenBank/DDBJ databases">
        <title>Depth-based differentiation of microbial function through sediment-hosted aquifers and enrichment of novel symbionts in the deep terrestrial subsurface.</title>
        <authorList>
            <person name="Probst A.J."/>
            <person name="Ladd B."/>
            <person name="Jarett J.K."/>
            <person name="Geller-Mcgrath D.E."/>
            <person name="Sieber C.M.K."/>
            <person name="Emerson J.B."/>
            <person name="Anantharaman K."/>
            <person name="Thomas B.C."/>
            <person name="Malmstrom R."/>
            <person name="Stieglmeier M."/>
            <person name="Klingl A."/>
            <person name="Woyke T."/>
            <person name="Ryan C.M."/>
            <person name="Banfield J.F."/>
        </authorList>
    </citation>
    <scope>NUCLEOTIDE SEQUENCE [LARGE SCALE GENOMIC DNA]</scope>
</reference>
<keyword evidence="8" id="KW-1003">Cell membrane</keyword>
<sequence>MSVKTIKFEIVTPERVVLQREVLQITIPTTSGEITILPNHIPLVSVLQAGVIETTSSDNEVEIMSVSGGFVEVSWDKVVILADTAERAEELDEGRINEAHKRAAELRNNAKDLDEVQFANISAQLEKEFARSRAVNRWRRLKGINNKN</sequence>
<dbReference type="GO" id="GO:0046933">
    <property type="term" value="F:proton-transporting ATP synthase activity, rotational mechanism"/>
    <property type="evidence" value="ECO:0007669"/>
    <property type="project" value="UniProtKB-UniRule"/>
</dbReference>
<dbReference type="HAMAP" id="MF_00530">
    <property type="entry name" value="ATP_synth_epsil_bac"/>
    <property type="match status" value="1"/>
</dbReference>
<dbReference type="CDD" id="cd12152">
    <property type="entry name" value="F1-ATPase_delta"/>
    <property type="match status" value="1"/>
</dbReference>
<comment type="function">
    <text evidence="8">Produces ATP from ADP in the presence of a proton gradient across the membrane.</text>
</comment>
<dbReference type="InterPro" id="IPR036771">
    <property type="entry name" value="ATPsynth_dsu/esu_N"/>
</dbReference>
<dbReference type="SUPFAM" id="SSF51344">
    <property type="entry name" value="Epsilon subunit of F1F0-ATP synthase N-terminal domain"/>
    <property type="match status" value="1"/>
</dbReference>
<dbReference type="Proteomes" id="UP000229972">
    <property type="component" value="Unassembled WGS sequence"/>
</dbReference>
<evidence type="ECO:0000259" key="10">
    <source>
        <dbReference type="Pfam" id="PF02823"/>
    </source>
</evidence>
<evidence type="ECO:0000256" key="8">
    <source>
        <dbReference type="HAMAP-Rule" id="MF_00530"/>
    </source>
</evidence>
<gene>
    <name evidence="8 11" type="primary">atpC</name>
    <name evidence="11" type="ORF">COT93_01575</name>
</gene>
<comment type="subcellular location">
    <subcellularLocation>
        <location evidence="8">Cell membrane</location>
        <topology evidence="8">Peripheral membrane protein</topology>
    </subcellularLocation>
    <subcellularLocation>
        <location evidence="1">Endomembrane system</location>
        <topology evidence="1">Peripheral membrane protein</topology>
    </subcellularLocation>
</comment>
<evidence type="ECO:0000256" key="5">
    <source>
        <dbReference type="ARBA" id="ARBA00023136"/>
    </source>
</evidence>
<evidence type="ECO:0000313" key="12">
    <source>
        <dbReference type="Proteomes" id="UP000229972"/>
    </source>
</evidence>
<dbReference type="Gene3D" id="2.60.15.10">
    <property type="entry name" value="F0F1 ATP synthase delta/epsilon subunit, N-terminal"/>
    <property type="match status" value="1"/>
</dbReference>
<keyword evidence="4 8" id="KW-0406">Ion transport</keyword>
<dbReference type="GO" id="GO:0005886">
    <property type="term" value="C:plasma membrane"/>
    <property type="evidence" value="ECO:0007669"/>
    <property type="project" value="UniProtKB-SubCell"/>
</dbReference>
<accession>A0A2H0V963</accession>
<dbReference type="GO" id="GO:0012505">
    <property type="term" value="C:endomembrane system"/>
    <property type="evidence" value="ECO:0007669"/>
    <property type="project" value="UniProtKB-SubCell"/>
</dbReference>
<organism evidence="11 12">
    <name type="scientific">Candidatus Falkowbacteria bacterium CG10_big_fil_rev_8_21_14_0_10_37_18</name>
    <dbReference type="NCBI Taxonomy" id="1974562"/>
    <lineage>
        <taxon>Bacteria</taxon>
        <taxon>Candidatus Falkowiibacteriota</taxon>
    </lineage>
</organism>
<dbReference type="Pfam" id="PF02823">
    <property type="entry name" value="ATP-synt_DE_N"/>
    <property type="match status" value="1"/>
</dbReference>
<evidence type="ECO:0000313" key="11">
    <source>
        <dbReference type="EMBL" id="PIR95601.1"/>
    </source>
</evidence>
<evidence type="ECO:0000256" key="3">
    <source>
        <dbReference type="ARBA" id="ARBA00022448"/>
    </source>
</evidence>
<dbReference type="InterPro" id="IPR020546">
    <property type="entry name" value="ATP_synth_F1_dsu/esu_N"/>
</dbReference>
<dbReference type="EMBL" id="PFAL01000015">
    <property type="protein sequence ID" value="PIR95601.1"/>
    <property type="molecule type" value="Genomic_DNA"/>
</dbReference>
<keyword evidence="8" id="KW-0375">Hydrogen ion transport</keyword>
<dbReference type="NCBIfam" id="TIGR01216">
    <property type="entry name" value="ATP_synt_epsi"/>
    <property type="match status" value="1"/>
</dbReference>
<evidence type="ECO:0000256" key="2">
    <source>
        <dbReference type="ARBA" id="ARBA00005712"/>
    </source>
</evidence>
<proteinExistence type="inferred from homology"/>
<name>A0A2H0V963_9BACT</name>
<keyword evidence="3 8" id="KW-0813">Transport</keyword>
<dbReference type="GO" id="GO:0005524">
    <property type="term" value="F:ATP binding"/>
    <property type="evidence" value="ECO:0007669"/>
    <property type="project" value="UniProtKB-UniRule"/>
</dbReference>
<feature type="domain" description="ATP synthase F1 complex delta/epsilon subunit N-terminal" evidence="10">
    <location>
        <begin position="6"/>
        <end position="85"/>
    </location>
</feature>
<evidence type="ECO:0000256" key="7">
    <source>
        <dbReference type="ARBA" id="ARBA00023310"/>
    </source>
</evidence>
<keyword evidence="6 8" id="KW-0139">CF(1)</keyword>
<dbReference type="PANTHER" id="PTHR13822:SF10">
    <property type="entry name" value="ATP SYNTHASE EPSILON CHAIN, CHLOROPLASTIC"/>
    <property type="match status" value="1"/>
</dbReference>